<dbReference type="GO" id="GO:0051539">
    <property type="term" value="F:4 iron, 4 sulfur cluster binding"/>
    <property type="evidence" value="ECO:0007669"/>
    <property type="project" value="UniProtKB-KW"/>
</dbReference>
<evidence type="ECO:0000259" key="7">
    <source>
        <dbReference type="PROSITE" id="PS51918"/>
    </source>
</evidence>
<dbReference type="GO" id="GO:0003824">
    <property type="term" value="F:catalytic activity"/>
    <property type="evidence" value="ECO:0007669"/>
    <property type="project" value="InterPro"/>
</dbReference>
<dbReference type="PATRIC" id="fig|520767.4.peg.1763"/>
<evidence type="ECO:0000256" key="3">
    <source>
        <dbReference type="ARBA" id="ARBA00022723"/>
    </source>
</evidence>
<dbReference type="EMBL" id="LOHZ01000035">
    <property type="protein sequence ID" value="KYO65413.1"/>
    <property type="molecule type" value="Genomic_DNA"/>
</dbReference>
<dbReference type="Gene3D" id="3.20.20.70">
    <property type="entry name" value="Aldolase class I"/>
    <property type="match status" value="1"/>
</dbReference>
<dbReference type="Proteomes" id="UP000075737">
    <property type="component" value="Unassembled WGS sequence"/>
</dbReference>
<accession>A0A162ME15</accession>
<dbReference type="STRING" id="520767.ATZ99_16470"/>
<dbReference type="InterPro" id="IPR027596">
    <property type="entry name" value="AmmeMemoSam_rS"/>
</dbReference>
<dbReference type="PANTHER" id="PTHR30352">
    <property type="entry name" value="PYRUVATE FORMATE-LYASE-ACTIVATING ENZYME"/>
    <property type="match status" value="1"/>
</dbReference>
<evidence type="ECO:0000313" key="8">
    <source>
        <dbReference type="EMBL" id="KYO65413.1"/>
    </source>
</evidence>
<dbReference type="PANTHER" id="PTHR30352:SF5">
    <property type="entry name" value="PYRUVATE FORMATE-LYASE 1-ACTIVATING ENZYME"/>
    <property type="match status" value="1"/>
</dbReference>
<evidence type="ECO:0000256" key="2">
    <source>
        <dbReference type="ARBA" id="ARBA00022691"/>
    </source>
</evidence>
<dbReference type="GO" id="GO:0046872">
    <property type="term" value="F:metal ion binding"/>
    <property type="evidence" value="ECO:0007669"/>
    <property type="project" value="UniProtKB-KW"/>
</dbReference>
<keyword evidence="3 6" id="KW-0479">Metal-binding</keyword>
<dbReference type="SUPFAM" id="SSF102114">
    <property type="entry name" value="Radical SAM enzymes"/>
    <property type="match status" value="1"/>
</dbReference>
<sequence>MKEAMFYQNPKGDLVVCSLCPHGCRIKNGNFGICRVRKNIDGILYTTNYERISSWALDPIEKKPLYHFYPGSLIFSVGSFGCNFRCKFCQNWQIAQVAQVPTQEVSPLKLVEIAESQKDNLGIAFTYNEPTIWYEYVYDVVRISKERGLKNVLVTNGFIEEKPLREIIPYIDAMNIDLKAFKEDFYRDITAGKLSPVLRTIEISKKFCHVEITTLLIPGLNDEDDEIERLAFWISSIDKRIPLHFSKYFPNYKLNLPPTPVERVKRARQIARNFLYYVYTGNIDDEEGSTTYCKKCGAPLIKRNYYNTRKLIKGDVCEKCHEKLDIVM</sequence>
<keyword evidence="9" id="KW-1185">Reference proteome</keyword>
<dbReference type="SFLD" id="SFLDS00029">
    <property type="entry name" value="Radical_SAM"/>
    <property type="match status" value="1"/>
</dbReference>
<dbReference type="InterPro" id="IPR006638">
    <property type="entry name" value="Elp3/MiaA/NifB-like_rSAM"/>
</dbReference>
<dbReference type="NCBIfam" id="TIGR04337">
    <property type="entry name" value="AmmeMemoSam_rS"/>
    <property type="match status" value="1"/>
</dbReference>
<evidence type="ECO:0000256" key="4">
    <source>
        <dbReference type="ARBA" id="ARBA00023004"/>
    </source>
</evidence>
<evidence type="ECO:0000256" key="5">
    <source>
        <dbReference type="ARBA" id="ARBA00023014"/>
    </source>
</evidence>
<evidence type="ECO:0000313" key="9">
    <source>
        <dbReference type="Proteomes" id="UP000075737"/>
    </source>
</evidence>
<dbReference type="CDD" id="cd01335">
    <property type="entry name" value="Radical_SAM"/>
    <property type="match status" value="1"/>
</dbReference>
<protein>
    <recommendedName>
        <fullName evidence="7">Radical SAM core domain-containing protein</fullName>
    </recommendedName>
</protein>
<dbReference type="Pfam" id="PF04055">
    <property type="entry name" value="Radical_SAM"/>
    <property type="match status" value="1"/>
</dbReference>
<dbReference type="PIRSF" id="PIRSF004869">
    <property type="entry name" value="PflX_prd"/>
    <property type="match status" value="1"/>
</dbReference>
<dbReference type="InterPro" id="IPR016431">
    <property type="entry name" value="Pyrv-formate_lyase-activ_prd"/>
</dbReference>
<proteinExistence type="predicted"/>
<keyword evidence="1" id="KW-0004">4Fe-4S</keyword>
<organism evidence="8 9">
    <name type="scientific">Thermovenabulum gondwanense</name>
    <dbReference type="NCBI Taxonomy" id="520767"/>
    <lineage>
        <taxon>Bacteria</taxon>
        <taxon>Bacillati</taxon>
        <taxon>Bacillota</taxon>
        <taxon>Clostridia</taxon>
        <taxon>Thermosediminibacterales</taxon>
        <taxon>Thermosediminibacteraceae</taxon>
        <taxon>Thermovenabulum</taxon>
    </lineage>
</organism>
<reference evidence="8 9" key="1">
    <citation type="submission" date="2015-12" db="EMBL/GenBank/DDBJ databases">
        <title>Draft genome of Thermovenabulum gondwanense isolated from a red thermophilic microbial mat colonisisng an outflow channel of a bore well.</title>
        <authorList>
            <person name="Patel B.K."/>
        </authorList>
    </citation>
    <scope>NUCLEOTIDE SEQUENCE [LARGE SCALE GENOMIC DNA]</scope>
    <source>
        <strain evidence="8 9">R270</strain>
    </source>
</reference>
<dbReference type="AlphaFoldDB" id="A0A162ME15"/>
<comment type="cofactor">
    <cofactor evidence="6">
        <name>[4Fe-4S] cluster</name>
        <dbReference type="ChEBI" id="CHEBI:49883"/>
    </cofactor>
    <text evidence="6">Binds 1 [4Fe-4S] cluster. The cluster is coordinated with 3 cysteines and an exchangeable S-adenosyl-L-methionine.</text>
</comment>
<dbReference type="InterPro" id="IPR058240">
    <property type="entry name" value="rSAM_sf"/>
</dbReference>
<comment type="caution">
    <text evidence="8">The sequence shown here is derived from an EMBL/GenBank/DDBJ whole genome shotgun (WGS) entry which is preliminary data.</text>
</comment>
<dbReference type="InterPro" id="IPR034457">
    <property type="entry name" value="Organic_radical-activating"/>
</dbReference>
<dbReference type="RefSeq" id="WP_068748765.1">
    <property type="nucleotide sequence ID" value="NZ_LOHZ01000035.1"/>
</dbReference>
<name>A0A162ME15_9FIRM</name>
<dbReference type="SMART" id="SM00729">
    <property type="entry name" value="Elp3"/>
    <property type="match status" value="1"/>
</dbReference>
<dbReference type="InterPro" id="IPR007197">
    <property type="entry name" value="rSAM"/>
</dbReference>
<feature type="binding site" evidence="6">
    <location>
        <position position="82"/>
    </location>
    <ligand>
        <name>[4Fe-4S] cluster</name>
        <dbReference type="ChEBI" id="CHEBI:49883"/>
        <note>4Fe-4S-S-AdoMet</note>
    </ligand>
</feature>
<evidence type="ECO:0000256" key="6">
    <source>
        <dbReference type="PIRSR" id="PIRSR004869-50"/>
    </source>
</evidence>
<keyword evidence="4 6" id="KW-0408">Iron</keyword>
<dbReference type="OrthoDB" id="9778883at2"/>
<feature type="binding site" evidence="6">
    <location>
        <position position="86"/>
    </location>
    <ligand>
        <name>[4Fe-4S] cluster</name>
        <dbReference type="ChEBI" id="CHEBI:49883"/>
        <note>4Fe-4S-S-AdoMet</note>
    </ligand>
</feature>
<keyword evidence="5 6" id="KW-0411">Iron-sulfur</keyword>
<gene>
    <name evidence="8" type="ORF">ATZ99_16470</name>
</gene>
<feature type="binding site" evidence="6">
    <location>
        <position position="89"/>
    </location>
    <ligand>
        <name>[4Fe-4S] cluster</name>
        <dbReference type="ChEBI" id="CHEBI:49883"/>
        <note>4Fe-4S-S-AdoMet</note>
    </ligand>
</feature>
<dbReference type="SFLD" id="SFLDG01101">
    <property type="entry name" value="Uncharacterised_Radical_SAM_Su"/>
    <property type="match status" value="1"/>
</dbReference>
<dbReference type="InterPro" id="IPR013785">
    <property type="entry name" value="Aldolase_TIM"/>
</dbReference>
<feature type="domain" description="Radical SAM core" evidence="7">
    <location>
        <begin position="67"/>
        <end position="282"/>
    </location>
</feature>
<dbReference type="PROSITE" id="PS51918">
    <property type="entry name" value="RADICAL_SAM"/>
    <property type="match status" value="1"/>
</dbReference>
<evidence type="ECO:0000256" key="1">
    <source>
        <dbReference type="ARBA" id="ARBA00022485"/>
    </source>
</evidence>
<keyword evidence="2 6" id="KW-0949">S-adenosyl-L-methionine</keyword>